<dbReference type="Pfam" id="PF14070">
    <property type="entry name" value="YjfB_motility"/>
    <property type="match status" value="1"/>
</dbReference>
<dbReference type="Proteomes" id="UP000602124">
    <property type="component" value="Unassembled WGS sequence"/>
</dbReference>
<comment type="caution">
    <text evidence="1">The sequence shown here is derived from an EMBL/GenBank/DDBJ whole genome shotgun (WGS) entry which is preliminary data.</text>
</comment>
<evidence type="ECO:0000313" key="1">
    <source>
        <dbReference type="EMBL" id="MBJ3786244.1"/>
    </source>
</evidence>
<reference evidence="1" key="1">
    <citation type="submission" date="2020-12" db="EMBL/GenBank/DDBJ databases">
        <title>Devosia sp. MSA67 isolated from Mo River.</title>
        <authorList>
            <person name="Ma F."/>
            <person name="Zi Z."/>
        </authorList>
    </citation>
    <scope>NUCLEOTIDE SEQUENCE</scope>
    <source>
        <strain evidence="1">MSA67</strain>
    </source>
</reference>
<dbReference type="EMBL" id="JAEKMH010000004">
    <property type="protein sequence ID" value="MBJ3786244.1"/>
    <property type="molecule type" value="Genomic_DNA"/>
</dbReference>
<gene>
    <name evidence="1" type="ORF">JEQ47_16085</name>
</gene>
<accession>A0A934MSA2</accession>
<protein>
    <submittedName>
        <fullName evidence="1">Motility protein</fullName>
    </submittedName>
</protein>
<organism evidence="1 2">
    <name type="scientific">Devosia sediminis</name>
    <dbReference type="NCBI Taxonomy" id="2798801"/>
    <lineage>
        <taxon>Bacteria</taxon>
        <taxon>Pseudomonadati</taxon>
        <taxon>Pseudomonadota</taxon>
        <taxon>Alphaproteobacteria</taxon>
        <taxon>Hyphomicrobiales</taxon>
        <taxon>Devosiaceae</taxon>
        <taxon>Devosia</taxon>
    </lineage>
</organism>
<dbReference type="AlphaFoldDB" id="A0A934MSA2"/>
<keyword evidence="2" id="KW-1185">Reference proteome</keyword>
<name>A0A934MSA2_9HYPH</name>
<sequence length="60" mass="6367">MNTDLASNLLTTRASMTQQSVQIAVVKKAHDMQMDLISSLMETALAAPPPGQGARVDKLA</sequence>
<proteinExistence type="predicted"/>
<dbReference type="RefSeq" id="WP_198877450.1">
    <property type="nucleotide sequence ID" value="NZ_JAEKMH010000004.1"/>
</dbReference>
<dbReference type="InterPro" id="IPR025906">
    <property type="entry name" value="YjfB_motility"/>
</dbReference>
<evidence type="ECO:0000313" key="2">
    <source>
        <dbReference type="Proteomes" id="UP000602124"/>
    </source>
</evidence>